<evidence type="ECO:0000313" key="7">
    <source>
        <dbReference type="Proteomes" id="UP001305606"/>
    </source>
</evidence>
<dbReference type="NCBIfam" id="TIGR03621">
    <property type="entry name" value="F420_MSMEG_2516"/>
    <property type="match status" value="1"/>
</dbReference>
<dbReference type="InterPro" id="IPR036661">
    <property type="entry name" value="Luciferase-like_sf"/>
</dbReference>
<feature type="domain" description="Luciferase-like" evidence="5">
    <location>
        <begin position="6"/>
        <end position="294"/>
    </location>
</feature>
<evidence type="ECO:0000259" key="5">
    <source>
        <dbReference type="Pfam" id="PF00296"/>
    </source>
</evidence>
<protein>
    <submittedName>
        <fullName evidence="6">LLM class F420-dependent oxidoreductase</fullName>
    </submittedName>
</protein>
<dbReference type="RefSeq" id="WP_311034256.1">
    <property type="nucleotide sequence ID" value="NZ_CP117522.1"/>
</dbReference>
<keyword evidence="3" id="KW-0560">Oxidoreductase</keyword>
<dbReference type="PANTHER" id="PTHR42847">
    <property type="entry name" value="ALKANESULFONATE MONOOXYGENASE"/>
    <property type="match status" value="1"/>
</dbReference>
<dbReference type="PANTHER" id="PTHR42847:SF4">
    <property type="entry name" value="ALKANESULFONATE MONOOXYGENASE-RELATED"/>
    <property type="match status" value="1"/>
</dbReference>
<dbReference type="InterPro" id="IPR050172">
    <property type="entry name" value="SsuD_RutA_monooxygenase"/>
</dbReference>
<accession>A0ABY9UTS7</accession>
<name>A0ABY9UTS7_9ACTN</name>
<dbReference type="EMBL" id="CP117522">
    <property type="protein sequence ID" value="WNE94848.1"/>
    <property type="molecule type" value="Genomic_DNA"/>
</dbReference>
<dbReference type="Gene3D" id="3.20.20.30">
    <property type="entry name" value="Luciferase-like domain"/>
    <property type="match status" value="1"/>
</dbReference>
<evidence type="ECO:0000313" key="6">
    <source>
        <dbReference type="EMBL" id="WNE94848.1"/>
    </source>
</evidence>
<gene>
    <name evidence="6" type="ORF">PS467_05565</name>
</gene>
<proteinExistence type="predicted"/>
<keyword evidence="4" id="KW-0503">Monooxygenase</keyword>
<evidence type="ECO:0000256" key="4">
    <source>
        <dbReference type="ARBA" id="ARBA00023033"/>
    </source>
</evidence>
<dbReference type="SUPFAM" id="SSF51679">
    <property type="entry name" value="Bacterial luciferase-like"/>
    <property type="match status" value="1"/>
</dbReference>
<evidence type="ECO:0000256" key="1">
    <source>
        <dbReference type="ARBA" id="ARBA00022630"/>
    </source>
</evidence>
<reference evidence="6 7" key="1">
    <citation type="submission" date="2023-02" db="EMBL/GenBank/DDBJ databases">
        <title>Streptomyces sp. SCA4-21 with antifungal activity against Fusarium oxysporum f. sp. cubense, Streptomyces sp. SCA2-17 with antifungal activity against Fusarium oxysporum f. sp. cubense.</title>
        <authorList>
            <person name="Qi D."/>
        </authorList>
    </citation>
    <scope>NUCLEOTIDE SEQUENCE [LARGE SCALE GENOMIC DNA]</scope>
    <source>
        <strain evidence="6 7">SCA4-21</strain>
    </source>
</reference>
<dbReference type="InterPro" id="IPR019923">
    <property type="entry name" value="Lucif-like_OxRdtase_MSMEG_2516"/>
</dbReference>
<dbReference type="InterPro" id="IPR011251">
    <property type="entry name" value="Luciferase-like_dom"/>
</dbReference>
<keyword evidence="2" id="KW-0288">FMN</keyword>
<organism evidence="6 7">
    <name type="scientific">Streptomyces luomodiensis</name>
    <dbReference type="NCBI Taxonomy" id="3026192"/>
    <lineage>
        <taxon>Bacteria</taxon>
        <taxon>Bacillati</taxon>
        <taxon>Actinomycetota</taxon>
        <taxon>Actinomycetes</taxon>
        <taxon>Kitasatosporales</taxon>
        <taxon>Streptomycetaceae</taxon>
        <taxon>Streptomyces</taxon>
    </lineage>
</organism>
<evidence type="ECO:0000256" key="3">
    <source>
        <dbReference type="ARBA" id="ARBA00023002"/>
    </source>
</evidence>
<evidence type="ECO:0000256" key="2">
    <source>
        <dbReference type="ARBA" id="ARBA00022643"/>
    </source>
</evidence>
<dbReference type="Proteomes" id="UP001305606">
    <property type="component" value="Chromosome"/>
</dbReference>
<keyword evidence="7" id="KW-1185">Reference proteome</keyword>
<keyword evidence="1" id="KW-0285">Flavoprotein</keyword>
<dbReference type="Pfam" id="PF00296">
    <property type="entry name" value="Bac_luciferase"/>
    <property type="match status" value="1"/>
</dbReference>
<sequence>MARPFRFGVNLLTLESAEAWREKCRRAERLGYDVLLVPDHLGNPAPFPALATAAEVTERPRLGTFVLNAGLWNPALLAREVATCDALTGGRLELGLGAGYVKAEHDSAGLPFGSPRERVDHLAHTVAELERLLTDTEHRPRPAQSPRPPLLLGGNGDRLLRLAARHAQIAAFTGAVQAPGKPEGALQLISPEALEERVGAFHRFAAEAGRPTAEAQAAGEETAGAQGAGEETAELNYLIQMVGPTGDRRAKVRELAAYAPDLTEDQLLEHPALLLGDAKEMAEQLRAHRERFGFSYFTVLEHNMDALAPVIEQLHGC</sequence>